<keyword evidence="3" id="KW-0472">Membrane</keyword>
<keyword evidence="6" id="KW-1185">Reference proteome</keyword>
<dbReference type="Pfam" id="PF00149">
    <property type="entry name" value="Metallophos"/>
    <property type="match status" value="1"/>
</dbReference>
<keyword evidence="2" id="KW-0378">Hydrolase</keyword>
<reference evidence="5" key="1">
    <citation type="journal article" date="2020" name="bioRxiv">
        <title>Comparative genomics of Chlamydomonas.</title>
        <authorList>
            <person name="Craig R.J."/>
            <person name="Hasan A.R."/>
            <person name="Ness R.W."/>
            <person name="Keightley P.D."/>
        </authorList>
    </citation>
    <scope>NUCLEOTIDE SEQUENCE</scope>
    <source>
        <strain evidence="5">CCAP 11/70</strain>
    </source>
</reference>
<keyword evidence="3" id="KW-0812">Transmembrane</keyword>
<dbReference type="InterPro" id="IPR004843">
    <property type="entry name" value="Calcineurin-like_PHP"/>
</dbReference>
<dbReference type="GO" id="GO:0016787">
    <property type="term" value="F:hydrolase activity"/>
    <property type="evidence" value="ECO:0007669"/>
    <property type="project" value="UniProtKB-KW"/>
</dbReference>
<keyword evidence="3" id="KW-1133">Transmembrane helix</keyword>
<evidence type="ECO:0000256" key="3">
    <source>
        <dbReference type="SAM" id="Phobius"/>
    </source>
</evidence>
<comment type="caution">
    <text evidence="5">The sequence shown here is derived from an EMBL/GenBank/DDBJ whole genome shotgun (WGS) entry which is preliminary data.</text>
</comment>
<name>A0A836BXE9_9CHLO</name>
<dbReference type="Proteomes" id="UP000612055">
    <property type="component" value="Unassembled WGS sequence"/>
</dbReference>
<accession>A0A836BXE9</accession>
<evidence type="ECO:0000256" key="1">
    <source>
        <dbReference type="ARBA" id="ARBA00022729"/>
    </source>
</evidence>
<evidence type="ECO:0000259" key="4">
    <source>
        <dbReference type="Pfam" id="PF00149"/>
    </source>
</evidence>
<dbReference type="AlphaFoldDB" id="A0A836BXE9"/>
<feature type="transmembrane region" description="Helical" evidence="3">
    <location>
        <begin position="42"/>
        <end position="66"/>
    </location>
</feature>
<dbReference type="PANTHER" id="PTHR10161:SF14">
    <property type="entry name" value="TARTRATE-RESISTANT ACID PHOSPHATASE TYPE 5"/>
    <property type="match status" value="1"/>
</dbReference>
<organism evidence="5 6">
    <name type="scientific">Edaphochlamys debaryana</name>
    <dbReference type="NCBI Taxonomy" id="47281"/>
    <lineage>
        <taxon>Eukaryota</taxon>
        <taxon>Viridiplantae</taxon>
        <taxon>Chlorophyta</taxon>
        <taxon>core chlorophytes</taxon>
        <taxon>Chlorophyceae</taxon>
        <taxon>CS clade</taxon>
        <taxon>Chlamydomonadales</taxon>
        <taxon>Chlamydomonadales incertae sedis</taxon>
        <taxon>Edaphochlamys</taxon>
    </lineage>
</organism>
<dbReference type="InterPro" id="IPR051558">
    <property type="entry name" value="Metallophosphoesterase_PAP"/>
</dbReference>
<dbReference type="EMBL" id="JAEHOE010000043">
    <property type="protein sequence ID" value="KAG2492671.1"/>
    <property type="molecule type" value="Genomic_DNA"/>
</dbReference>
<evidence type="ECO:0000313" key="6">
    <source>
        <dbReference type="Proteomes" id="UP000612055"/>
    </source>
</evidence>
<evidence type="ECO:0000256" key="2">
    <source>
        <dbReference type="ARBA" id="ARBA00022801"/>
    </source>
</evidence>
<feature type="domain" description="Calcineurin-like phosphoesterase" evidence="4">
    <location>
        <begin position="88"/>
        <end position="341"/>
    </location>
</feature>
<evidence type="ECO:0000313" key="5">
    <source>
        <dbReference type="EMBL" id="KAG2492671.1"/>
    </source>
</evidence>
<gene>
    <name evidence="5" type="ORF">HYH03_009086</name>
</gene>
<proteinExistence type="predicted"/>
<dbReference type="Gene3D" id="3.60.21.10">
    <property type="match status" value="1"/>
</dbReference>
<protein>
    <recommendedName>
        <fullName evidence="4">Calcineurin-like phosphoesterase domain-containing protein</fullName>
    </recommendedName>
</protein>
<keyword evidence="1" id="KW-0732">Signal</keyword>
<sequence length="437" mass="47704">MAPEPAFRELEEDLEDRFFISGVEKAGRLRNTYEHQLRKRRIVVGVVVAVAVAGLIALIVGLAYGLSHRKLRYACPRGYEAERGELVFFVVGDWGRQGSDTQMKTARLMADVSGCMPPKFVISTGDNFYPSGLTSVTDDQFAASFTRVYTAPGLQVPWYAVMGNHDYGDNVDRSLLASGQCLAAPTAPEQCAGKCCFSPWWQVQSQLTARDPRWSASLGEVVTRSFPLGGAAGANSSVDIVFMDTNPYITEYGTREWANFLYGMNYQAANTDALTASLHQQLNASCGRGSRWRLVVGHHPVRSYGNHCTQGDINDCADMFWLRPLLQRYRVAAYINGHDHDQQLIKAPDDPVHYIVSGAGSDVREGEFSDESAVRSRDAPFLSDNQGFVAIALSEGSMTVHYYTVEQSEPAYTRVIPLPAAAPGTCGAASSAAAGGR</sequence>
<dbReference type="OrthoDB" id="411211at2759"/>
<dbReference type="SUPFAM" id="SSF56300">
    <property type="entry name" value="Metallo-dependent phosphatases"/>
    <property type="match status" value="1"/>
</dbReference>
<dbReference type="PANTHER" id="PTHR10161">
    <property type="entry name" value="TARTRATE-RESISTANT ACID PHOSPHATASE TYPE 5"/>
    <property type="match status" value="1"/>
</dbReference>
<dbReference type="InterPro" id="IPR029052">
    <property type="entry name" value="Metallo-depent_PP-like"/>
</dbReference>